<keyword evidence="3" id="KW-1185">Reference proteome</keyword>
<organism evidence="2 3">
    <name type="scientific">Crocosphaera chwakensis CCY0110</name>
    <dbReference type="NCBI Taxonomy" id="391612"/>
    <lineage>
        <taxon>Bacteria</taxon>
        <taxon>Bacillati</taxon>
        <taxon>Cyanobacteriota</taxon>
        <taxon>Cyanophyceae</taxon>
        <taxon>Oscillatoriophycideae</taxon>
        <taxon>Chroococcales</taxon>
        <taxon>Aphanothecaceae</taxon>
        <taxon>Crocosphaera</taxon>
        <taxon>Crocosphaera chwakensis</taxon>
    </lineage>
</organism>
<proteinExistence type="predicted"/>
<dbReference type="RefSeq" id="WP_008277465.1">
    <property type="nucleotide sequence ID" value="NZ_AAXW01000044.1"/>
</dbReference>
<feature type="compositionally biased region" description="Polar residues" evidence="1">
    <location>
        <begin position="1"/>
        <end position="10"/>
    </location>
</feature>
<comment type="caution">
    <text evidence="2">The sequence shown here is derived from an EMBL/GenBank/DDBJ whole genome shotgun (WGS) entry which is preliminary data.</text>
</comment>
<dbReference type="EMBL" id="AAXW01000044">
    <property type="protein sequence ID" value="EAZ89446.1"/>
    <property type="molecule type" value="Genomic_DNA"/>
</dbReference>
<name>A3IVQ6_9CHRO</name>
<dbReference type="AlphaFoldDB" id="A3IVQ6"/>
<sequence>MNDNQNNQSSEKSKEQATAKLQSHDTTEGKGDETIKFFIEDTISINIKASSGEEYVEFNDK</sequence>
<accession>A3IVQ6</accession>
<feature type="region of interest" description="Disordered" evidence="1">
    <location>
        <begin position="1"/>
        <end position="32"/>
    </location>
</feature>
<feature type="compositionally biased region" description="Basic and acidic residues" evidence="1">
    <location>
        <begin position="11"/>
        <end position="32"/>
    </location>
</feature>
<evidence type="ECO:0000256" key="1">
    <source>
        <dbReference type="SAM" id="MobiDB-lite"/>
    </source>
</evidence>
<protein>
    <submittedName>
        <fullName evidence="2">Uncharacterized protein</fullName>
    </submittedName>
</protein>
<dbReference type="Proteomes" id="UP000003781">
    <property type="component" value="Unassembled WGS sequence"/>
</dbReference>
<reference evidence="2 3" key="1">
    <citation type="submission" date="2007-03" db="EMBL/GenBank/DDBJ databases">
        <authorList>
            <person name="Stal L."/>
            <person name="Ferriera S."/>
            <person name="Johnson J."/>
            <person name="Kravitz S."/>
            <person name="Beeson K."/>
            <person name="Sutton G."/>
            <person name="Rogers Y.-H."/>
            <person name="Friedman R."/>
            <person name="Frazier M."/>
            <person name="Venter J.C."/>
        </authorList>
    </citation>
    <scope>NUCLEOTIDE SEQUENCE [LARGE SCALE GENOMIC DNA]</scope>
    <source>
        <strain evidence="2 3">CCY0110</strain>
    </source>
</reference>
<gene>
    <name evidence="2" type="ORF">CY0110_27099</name>
</gene>
<evidence type="ECO:0000313" key="2">
    <source>
        <dbReference type="EMBL" id="EAZ89446.1"/>
    </source>
</evidence>
<evidence type="ECO:0000313" key="3">
    <source>
        <dbReference type="Proteomes" id="UP000003781"/>
    </source>
</evidence>